<dbReference type="AlphaFoldDB" id="A0A6J6WRH0"/>
<accession>A0A6J6WRH0</accession>
<gene>
    <name evidence="2" type="ORF">UFOPK2996_00075</name>
</gene>
<evidence type="ECO:0000313" key="2">
    <source>
        <dbReference type="EMBL" id="CAB4785803.1"/>
    </source>
</evidence>
<protein>
    <submittedName>
        <fullName evidence="2">Unannotated protein</fullName>
    </submittedName>
</protein>
<dbReference type="EMBL" id="CAFAAH010000003">
    <property type="protein sequence ID" value="CAB4785803.1"/>
    <property type="molecule type" value="Genomic_DNA"/>
</dbReference>
<organism evidence="2">
    <name type="scientific">freshwater metagenome</name>
    <dbReference type="NCBI Taxonomy" id="449393"/>
    <lineage>
        <taxon>unclassified sequences</taxon>
        <taxon>metagenomes</taxon>
        <taxon>ecological metagenomes</taxon>
    </lineage>
</organism>
<sequence length="124" mass="13248">MPRVPARIRRDAPGGGATPTHSNRVQFPGSVREPNSRAAEVNGRRVARTGRRRCGHRDVVVLTCAEARDEDRERGRRAADLVTSLPARGSDVVVGERSAAARPPARLNGVSPVSVPLWVEGAVG</sequence>
<name>A0A6J6WRH0_9ZZZZ</name>
<evidence type="ECO:0000256" key="1">
    <source>
        <dbReference type="SAM" id="MobiDB-lite"/>
    </source>
</evidence>
<feature type="region of interest" description="Disordered" evidence="1">
    <location>
        <begin position="1"/>
        <end position="44"/>
    </location>
</feature>
<reference evidence="2" key="1">
    <citation type="submission" date="2020-05" db="EMBL/GenBank/DDBJ databases">
        <authorList>
            <person name="Chiriac C."/>
            <person name="Salcher M."/>
            <person name="Ghai R."/>
            <person name="Kavagutti S V."/>
        </authorList>
    </citation>
    <scope>NUCLEOTIDE SEQUENCE</scope>
</reference>
<proteinExistence type="predicted"/>
<feature type="region of interest" description="Disordered" evidence="1">
    <location>
        <begin position="91"/>
        <end position="111"/>
    </location>
</feature>